<organism evidence="2 3">
    <name type="scientific">Ophiocordyceps unilateralis</name>
    <name type="common">Zombie-ant fungus</name>
    <name type="synonym">Torrubia unilateralis</name>
    <dbReference type="NCBI Taxonomy" id="268505"/>
    <lineage>
        <taxon>Eukaryota</taxon>
        <taxon>Fungi</taxon>
        <taxon>Dikarya</taxon>
        <taxon>Ascomycota</taxon>
        <taxon>Pezizomycotina</taxon>
        <taxon>Sordariomycetes</taxon>
        <taxon>Hypocreomycetidae</taxon>
        <taxon>Hypocreales</taxon>
        <taxon>Ophiocordycipitaceae</taxon>
        <taxon>Ophiocordyceps</taxon>
    </lineage>
</organism>
<dbReference type="InterPro" id="IPR011990">
    <property type="entry name" value="TPR-like_helical_dom_sf"/>
</dbReference>
<accession>A0A2A9P2Z5</accession>
<dbReference type="PANTHER" id="PTHR23082:SF0">
    <property type="entry name" value="GENERAL TRANSCRIPTION FACTOR 3C POLYPEPTIDE 3"/>
    <property type="match status" value="1"/>
</dbReference>
<protein>
    <submittedName>
        <fullName evidence="2">Uncharacterized protein</fullName>
    </submittedName>
</protein>
<dbReference type="SMART" id="SM00028">
    <property type="entry name" value="TPR"/>
    <property type="match status" value="5"/>
</dbReference>
<dbReference type="OrthoDB" id="9991317at2759"/>
<gene>
    <name evidence="2" type="ORF">XA68_18079</name>
</gene>
<dbReference type="SUPFAM" id="SSF48452">
    <property type="entry name" value="TPR-like"/>
    <property type="match status" value="1"/>
</dbReference>
<sequence>MSGPRDTLFRTSDDGGSEVDSDLEELRDDIAKLDESVREFLTSHYGTEITRGNVRGGTKNRVARGPRKAAKPRGDITARLSKVNQAFLSGDYDQALDLATEVIRINAETHQAWTTLASIFRERGESRRALSAMVYAAHLRPKDVSGWLKCATFALEINENVHHADENLYTARLCYSASLRADPTHLGARLGKAAVCHRQGHLAAAITEYKFVLQRQPHDLELVRKLAEACLDSKNVSAAVPSAVQAYKQFFNLEMKSRPLVGGDDLWHDVGIFVDLFASLGQYGEAIFELKTRSRWLVGRPADHFWDRWQDDDREWDVDELRRLSAHHYFPSPVKSSLYGSALPHDLRFRLAIYRFKLGHESEALNHLDLLGWDDSNRKEFVKDYPFLTYDLASELARYDRQPLAIQYFQLLRESEGDSDPAVLLQLGRSHLALGKQSSAEECFLAAIEADQHSIDARIELANIYEKAREDEEALILAAEAMALREAGAQSASALMSDEAAKPDHGPVRRGRHRIYSSEEPAALASDSWQKSIVPRRYRPKRLAGPNRRLEDEQARVAKLTSQYEAVRDLKQQILGGRHDVVPVWMTLSKELVDDFRSLKRFYTWDKYLHFLGSKRRPYSTSADEEQVSELSEMYERLSRSGVAPQGDQSGRGLGFTALNGHRGISFDDWLDLFLDYAIGLALVHRREEAYQICKAAKDSTVFQSPEHCFSIHVAWTVCAIYTSDEERCVAIARHLMRDGALTDSYRMFALLSRLSQSPVAWYTSGPAQKFILRQIKATDASHLKQRTEETAVAANSAGLNLRVLAELLLES</sequence>
<dbReference type="InterPro" id="IPR039340">
    <property type="entry name" value="Tfc4/TFIIIC-102/Sfc4"/>
</dbReference>
<evidence type="ECO:0000313" key="3">
    <source>
        <dbReference type="Proteomes" id="UP000037136"/>
    </source>
</evidence>
<reference evidence="2 3" key="2">
    <citation type="journal article" date="2017" name="Sci. Rep.">
        <title>Ant-infecting Ophiocordyceps genomes reveal a high diversity of potential behavioral manipulation genes and a possible major role for enterotoxins.</title>
        <authorList>
            <person name="de Bekker C."/>
            <person name="Ohm R.A."/>
            <person name="Evans H.C."/>
            <person name="Brachmann A."/>
            <person name="Hughes D.P."/>
        </authorList>
    </citation>
    <scope>NUCLEOTIDE SEQUENCE [LARGE SCALE GENOMIC DNA]</scope>
    <source>
        <strain evidence="2 3">SC16a</strain>
    </source>
</reference>
<comment type="caution">
    <text evidence="2">The sequence shown here is derived from an EMBL/GenBank/DDBJ whole genome shotgun (WGS) entry which is preliminary data.</text>
</comment>
<evidence type="ECO:0000256" key="1">
    <source>
        <dbReference type="SAM" id="MobiDB-lite"/>
    </source>
</evidence>
<dbReference type="AlphaFoldDB" id="A0A2A9P2Z5"/>
<dbReference type="Proteomes" id="UP000037136">
    <property type="component" value="Unassembled WGS sequence"/>
</dbReference>
<reference evidence="2 3" key="1">
    <citation type="journal article" date="2015" name="BMC Genomics">
        <title>Gene expression during zombie ant biting behavior reflects the complexity underlying fungal parasitic behavioral manipulation.</title>
        <authorList>
            <person name="de Bekker C."/>
            <person name="Ohm R.A."/>
            <person name="Loreto R.G."/>
            <person name="Sebastian A."/>
            <person name="Albert I."/>
            <person name="Merrow M."/>
            <person name="Brachmann A."/>
            <person name="Hughes D.P."/>
        </authorList>
    </citation>
    <scope>NUCLEOTIDE SEQUENCE [LARGE SCALE GENOMIC DNA]</scope>
    <source>
        <strain evidence="2 3">SC16a</strain>
    </source>
</reference>
<name>A0A2A9P2Z5_OPHUN</name>
<dbReference type="EMBL" id="LAZP02000865">
    <property type="protein sequence ID" value="PFH55544.1"/>
    <property type="molecule type" value="Genomic_DNA"/>
</dbReference>
<dbReference type="PANTHER" id="PTHR23082">
    <property type="entry name" value="TRANSCRIPTION INITIATION FACTOR IIIC TFIIIC , POLYPEPTIDE 3-RELATED"/>
    <property type="match status" value="1"/>
</dbReference>
<feature type="region of interest" description="Disordered" evidence="1">
    <location>
        <begin position="1"/>
        <end position="23"/>
    </location>
</feature>
<dbReference type="InterPro" id="IPR019734">
    <property type="entry name" value="TPR_rpt"/>
</dbReference>
<dbReference type="STRING" id="268505.A0A2A9P2Z5"/>
<dbReference type="GO" id="GO:0000127">
    <property type="term" value="C:transcription factor TFIIIC complex"/>
    <property type="evidence" value="ECO:0007669"/>
    <property type="project" value="TreeGrafter"/>
</dbReference>
<dbReference type="Pfam" id="PF13432">
    <property type="entry name" value="TPR_16"/>
    <property type="match status" value="2"/>
</dbReference>
<keyword evidence="3" id="KW-1185">Reference proteome</keyword>
<dbReference type="Gene3D" id="1.25.40.10">
    <property type="entry name" value="Tetratricopeptide repeat domain"/>
    <property type="match status" value="2"/>
</dbReference>
<dbReference type="GO" id="GO:0006383">
    <property type="term" value="P:transcription by RNA polymerase III"/>
    <property type="evidence" value="ECO:0007669"/>
    <property type="project" value="InterPro"/>
</dbReference>
<proteinExistence type="predicted"/>
<evidence type="ECO:0000313" key="2">
    <source>
        <dbReference type="EMBL" id="PFH55544.1"/>
    </source>
</evidence>